<evidence type="ECO:0000313" key="4">
    <source>
        <dbReference type="Proteomes" id="UP000199161"/>
    </source>
</evidence>
<dbReference type="Proteomes" id="UP000199161">
    <property type="component" value="Unassembled WGS sequence"/>
</dbReference>
<evidence type="ECO:0000313" key="3">
    <source>
        <dbReference type="EMBL" id="SFC26453.1"/>
    </source>
</evidence>
<keyword evidence="4" id="KW-1185">Reference proteome</keyword>
<name>A0A1I1HYD3_NATHA</name>
<keyword evidence="2" id="KW-1133">Transmembrane helix</keyword>
<evidence type="ECO:0000256" key="2">
    <source>
        <dbReference type="SAM" id="Phobius"/>
    </source>
</evidence>
<sequence length="158" mass="16735">MSRTRPDPATLAWTIVDAVAYAVAFAALVVAVVTPVAYVATRGEWAGVKVALFLVGMALFGYGSLRLWFASSQQQYDAEQERRHGSGGPAGASSSMSASGTALTTEQDSRLQTALDGRSWYPTDRLPPTGRVSPSTKLFLGSLLVLAVSFAMETVFGI</sequence>
<keyword evidence="2" id="KW-0472">Membrane</keyword>
<accession>A0A1I1HYD3</accession>
<feature type="transmembrane region" description="Helical" evidence="2">
    <location>
        <begin position="138"/>
        <end position="156"/>
    </location>
</feature>
<dbReference type="EMBL" id="FOKW01000006">
    <property type="protein sequence ID" value="SFC26453.1"/>
    <property type="molecule type" value="Genomic_DNA"/>
</dbReference>
<dbReference type="InterPro" id="IPR055977">
    <property type="entry name" value="DUF7555"/>
</dbReference>
<feature type="transmembrane region" description="Helical" evidence="2">
    <location>
        <begin position="50"/>
        <end position="69"/>
    </location>
</feature>
<gene>
    <name evidence="3" type="ORF">SAMN05444422_106129</name>
</gene>
<feature type="transmembrane region" description="Helical" evidence="2">
    <location>
        <begin position="12"/>
        <end position="38"/>
    </location>
</feature>
<protein>
    <submittedName>
        <fullName evidence="3">Uncharacterized protein</fullName>
    </submittedName>
</protein>
<dbReference type="RefSeq" id="WP_089788473.1">
    <property type="nucleotide sequence ID" value="NZ_FOKW01000006.1"/>
</dbReference>
<keyword evidence="2" id="KW-0812">Transmembrane</keyword>
<evidence type="ECO:0000256" key="1">
    <source>
        <dbReference type="SAM" id="MobiDB-lite"/>
    </source>
</evidence>
<reference evidence="4" key="1">
    <citation type="submission" date="2016-10" db="EMBL/GenBank/DDBJ databases">
        <authorList>
            <person name="Varghese N."/>
            <person name="Submissions S."/>
        </authorList>
    </citation>
    <scope>NUCLEOTIDE SEQUENCE [LARGE SCALE GENOMIC DNA]</scope>
    <source>
        <strain evidence="4">DSM 13078</strain>
    </source>
</reference>
<proteinExistence type="predicted"/>
<dbReference type="Pfam" id="PF24432">
    <property type="entry name" value="DUF7555"/>
    <property type="match status" value="1"/>
</dbReference>
<dbReference type="AlphaFoldDB" id="A0A1I1HYD3"/>
<feature type="region of interest" description="Disordered" evidence="1">
    <location>
        <begin position="78"/>
        <end position="99"/>
    </location>
</feature>
<dbReference type="OrthoDB" id="313482at2157"/>
<organism evidence="3 4">
    <name type="scientific">Natronobacterium haloterrestre</name>
    <name type="common">Halobiforma haloterrestris</name>
    <dbReference type="NCBI Taxonomy" id="148448"/>
    <lineage>
        <taxon>Archaea</taxon>
        <taxon>Methanobacteriati</taxon>
        <taxon>Methanobacteriota</taxon>
        <taxon>Stenosarchaea group</taxon>
        <taxon>Halobacteria</taxon>
        <taxon>Halobacteriales</taxon>
        <taxon>Natrialbaceae</taxon>
        <taxon>Natronobacterium</taxon>
    </lineage>
</organism>